<organism evidence="2 3">
    <name type="scientific">Methylorubrum populi (strain ATCC BAA-705 / NCIMB 13946 / BJ001)</name>
    <name type="common">Methylobacterium populi</name>
    <dbReference type="NCBI Taxonomy" id="441620"/>
    <lineage>
        <taxon>Bacteria</taxon>
        <taxon>Pseudomonadati</taxon>
        <taxon>Pseudomonadota</taxon>
        <taxon>Alphaproteobacteria</taxon>
        <taxon>Hyphomicrobiales</taxon>
        <taxon>Methylobacteriaceae</taxon>
        <taxon>Methylorubrum</taxon>
    </lineage>
</organism>
<evidence type="ECO:0000256" key="1">
    <source>
        <dbReference type="SAM" id="MobiDB-lite"/>
    </source>
</evidence>
<dbReference type="HOGENOM" id="CLU_447463_0_0_5"/>
<reference evidence="2" key="1">
    <citation type="submission" date="2008-04" db="EMBL/GenBank/DDBJ databases">
        <title>Complete sequence of chromosome of Methylobacterium populi BJ001.</title>
        <authorList>
            <consortium name="US DOE Joint Genome Institute"/>
            <person name="Copeland A."/>
            <person name="Lucas S."/>
            <person name="Lapidus A."/>
            <person name="Glavina del Rio T."/>
            <person name="Dalin E."/>
            <person name="Tice H."/>
            <person name="Bruce D."/>
            <person name="Goodwin L."/>
            <person name="Pitluck S."/>
            <person name="Chertkov O."/>
            <person name="Brettin T."/>
            <person name="Detter J.C."/>
            <person name="Han C."/>
            <person name="Kuske C.R."/>
            <person name="Schmutz J."/>
            <person name="Larimer F."/>
            <person name="Land M."/>
            <person name="Hauser L."/>
            <person name="Kyrpides N."/>
            <person name="Mikhailova N."/>
            <person name="Marx C."/>
            <person name="Richardson P."/>
        </authorList>
    </citation>
    <scope>NUCLEOTIDE SEQUENCE [LARGE SCALE GENOMIC DNA]</scope>
    <source>
        <strain evidence="2">BJ001</strain>
    </source>
</reference>
<evidence type="ECO:0000313" key="3">
    <source>
        <dbReference type="Proteomes" id="UP000007136"/>
    </source>
</evidence>
<dbReference type="KEGG" id="mpo:Mpop_1881"/>
<dbReference type="AlphaFoldDB" id="B1ZJE1"/>
<proteinExistence type="predicted"/>
<feature type="compositionally biased region" description="Low complexity" evidence="1">
    <location>
        <begin position="592"/>
        <end position="610"/>
    </location>
</feature>
<protein>
    <submittedName>
        <fullName evidence="2">Uncharacterized protein</fullName>
    </submittedName>
</protein>
<feature type="compositionally biased region" description="Polar residues" evidence="1">
    <location>
        <begin position="407"/>
        <end position="416"/>
    </location>
</feature>
<feature type="compositionally biased region" description="Basic residues" evidence="1">
    <location>
        <begin position="568"/>
        <end position="586"/>
    </location>
</feature>
<gene>
    <name evidence="2" type="ordered locus">Mpop_1881</name>
</gene>
<dbReference type="RefSeq" id="WP_012453790.1">
    <property type="nucleotide sequence ID" value="NC_010725.1"/>
</dbReference>
<feature type="region of interest" description="Disordered" evidence="1">
    <location>
        <begin position="565"/>
        <end position="610"/>
    </location>
</feature>
<dbReference type="Proteomes" id="UP000007136">
    <property type="component" value="Chromosome"/>
</dbReference>
<feature type="compositionally biased region" description="Basic residues" evidence="1">
    <location>
        <begin position="446"/>
        <end position="456"/>
    </location>
</feature>
<dbReference type="OrthoDB" id="7059994at2"/>
<dbReference type="EMBL" id="CP001029">
    <property type="protein sequence ID" value="ACB80044.1"/>
    <property type="molecule type" value="Genomic_DNA"/>
</dbReference>
<accession>B1ZJE1</accession>
<feature type="region of interest" description="Disordered" evidence="1">
    <location>
        <begin position="407"/>
        <end position="477"/>
    </location>
</feature>
<sequence>MLPHTLELPPDRVLTPHWRCREAALEDCGIGLGARQGNRNALASLVAAAGLAAETDQPWVSFSRRKAWYQARGEYGDLTYDNVIAGMKEGVEAGLFDEHRALPGAHLDDEPRQSRFRATPLLIERLGDSRFRHLRPASSIVMRDADGRPVDFRETDRTLRLRREADGLNEWLGSMRVEVSPDASPEDWQRTRHHLKGRKVRDGRETWSCVLPTPTPHIIRVFGRERWDCHGRLYGWWQNLSKERRGELLINGEVLIEPDFAMLHPTFLYAAAGATMPRDVYDTGMHERAHGKLALNVLVNCRGGLRGAVDALMWRDDWEGSRAYTEGLVEAVASLNRPIAGYLGSDAGIRLMAIDSGMAVEVMKRCRKADVPCLPVHDSFLAPRRAENHVKAIMADVLDAARTRISQGTSKTSFQKGPQEPRFGAAAPAASPLPAPSALAPAGKAPARKTSAKKAPGKAGSRPVQASRAAKASQALPVAGEALPGTWDLTERTLALREDYERAVLARHRKVAAGAASGWGVAPTASERRHDLAQARGLAAVMADEEQRTGLCVVSGVPYALSEEAKAKRAKRMAPKPRRPLPKPRRPSTFWAKPSAPSAQAKAKPQGTLF</sequence>
<feature type="compositionally biased region" description="Low complexity" evidence="1">
    <location>
        <begin position="424"/>
        <end position="445"/>
    </location>
</feature>
<dbReference type="eggNOG" id="ENOG50335X0">
    <property type="taxonomic scope" value="Bacteria"/>
</dbReference>
<name>B1ZJE1_METPB</name>
<evidence type="ECO:0000313" key="2">
    <source>
        <dbReference type="EMBL" id="ACB80044.1"/>
    </source>
</evidence>